<dbReference type="GO" id="GO:0009236">
    <property type="term" value="P:cobalamin biosynthetic process"/>
    <property type="evidence" value="ECO:0007669"/>
    <property type="project" value="UniProtKB-UniRule"/>
</dbReference>
<sequence>MLPKLTLVLGGAASGKSAFAETLVKRAERSLTYFATAQIFDDEMRDKVSRHKATRGEDWYTIEEPLEVGAALAKIDADQAVLLDCATMWLSNHLLAENDIAKAESALFDGLAQCPAPVIVVSNEVGLSVVPENALARRFRQAQGELNQKLAAEAELVVNVIAGLPQVLKGTLP</sequence>
<evidence type="ECO:0000256" key="3">
    <source>
        <dbReference type="ARBA" id="ARBA00001522"/>
    </source>
</evidence>
<dbReference type="PIRSF" id="PIRSF006135">
    <property type="entry name" value="CobU"/>
    <property type="match status" value="1"/>
</dbReference>
<feature type="binding site" evidence="16">
    <location>
        <begin position="52"/>
        <end position="55"/>
    </location>
    <ligand>
        <name>GTP</name>
        <dbReference type="ChEBI" id="CHEBI:37565"/>
    </ligand>
</feature>
<comment type="catalytic activity">
    <reaction evidence="2 14">
        <text>adenosylcob(III)inamide phosphate + GTP + H(+) = adenosylcob(III)inamide-GDP + diphosphate</text>
        <dbReference type="Rhea" id="RHEA:22712"/>
        <dbReference type="ChEBI" id="CHEBI:15378"/>
        <dbReference type="ChEBI" id="CHEBI:33019"/>
        <dbReference type="ChEBI" id="CHEBI:37565"/>
        <dbReference type="ChEBI" id="CHEBI:58502"/>
        <dbReference type="ChEBI" id="CHEBI:60487"/>
        <dbReference type="EC" id="2.7.7.62"/>
    </reaction>
</comment>
<gene>
    <name evidence="17" type="primary">cobU</name>
    <name evidence="17" type="ORF">FDP25_07120</name>
</gene>
<keyword evidence="11 14" id="KW-0418">Kinase</keyword>
<dbReference type="InterPro" id="IPR027417">
    <property type="entry name" value="P-loop_NTPase"/>
</dbReference>
<protein>
    <recommendedName>
        <fullName evidence="14">Bifunctional adenosylcobalamin biosynthesis protein</fullName>
        <ecNumber evidence="14">2.7.1.156</ecNumber>
        <ecNumber evidence="14">2.7.7.62</ecNumber>
    </recommendedName>
</protein>
<evidence type="ECO:0000313" key="18">
    <source>
        <dbReference type="Proteomes" id="UP000564704"/>
    </source>
</evidence>
<evidence type="ECO:0000256" key="7">
    <source>
        <dbReference type="ARBA" id="ARBA00007490"/>
    </source>
</evidence>
<dbReference type="GO" id="GO:0005524">
    <property type="term" value="F:ATP binding"/>
    <property type="evidence" value="ECO:0007669"/>
    <property type="project" value="UniProtKB-UniRule"/>
</dbReference>
<evidence type="ECO:0000256" key="15">
    <source>
        <dbReference type="PIRSR" id="PIRSR006135-1"/>
    </source>
</evidence>
<evidence type="ECO:0000256" key="4">
    <source>
        <dbReference type="ARBA" id="ARBA00003889"/>
    </source>
</evidence>
<comment type="catalytic activity">
    <reaction evidence="3">
        <text>adenosylcob(III)inamide + GTP = adenosylcob(III)inamide phosphate + GDP + H(+)</text>
        <dbReference type="Rhea" id="RHEA:15765"/>
        <dbReference type="ChEBI" id="CHEBI:2480"/>
        <dbReference type="ChEBI" id="CHEBI:15378"/>
        <dbReference type="ChEBI" id="CHEBI:37565"/>
        <dbReference type="ChEBI" id="CHEBI:58189"/>
        <dbReference type="ChEBI" id="CHEBI:58502"/>
        <dbReference type="EC" id="2.7.1.156"/>
    </reaction>
</comment>
<keyword evidence="9 14" id="KW-0808">Transferase</keyword>
<evidence type="ECO:0000256" key="12">
    <source>
        <dbReference type="ARBA" id="ARBA00022840"/>
    </source>
</evidence>
<feature type="active site" description="GMP-histidine intermediate" evidence="15">
    <location>
        <position position="51"/>
    </location>
</feature>
<keyword evidence="17" id="KW-0548">Nucleotidyltransferase</keyword>
<evidence type="ECO:0000256" key="13">
    <source>
        <dbReference type="ARBA" id="ARBA00023134"/>
    </source>
</evidence>
<comment type="catalytic activity">
    <reaction evidence="1 14">
        <text>adenosylcob(III)inamide + ATP = adenosylcob(III)inamide phosphate + ADP + H(+)</text>
        <dbReference type="Rhea" id="RHEA:15769"/>
        <dbReference type="ChEBI" id="CHEBI:2480"/>
        <dbReference type="ChEBI" id="CHEBI:15378"/>
        <dbReference type="ChEBI" id="CHEBI:30616"/>
        <dbReference type="ChEBI" id="CHEBI:58502"/>
        <dbReference type="ChEBI" id="CHEBI:456216"/>
        <dbReference type="EC" id="2.7.1.156"/>
    </reaction>
</comment>
<evidence type="ECO:0000256" key="11">
    <source>
        <dbReference type="ARBA" id="ARBA00022777"/>
    </source>
</evidence>
<dbReference type="Proteomes" id="UP000564704">
    <property type="component" value="Unassembled WGS sequence"/>
</dbReference>
<evidence type="ECO:0000256" key="16">
    <source>
        <dbReference type="PIRSR" id="PIRSR006135-2"/>
    </source>
</evidence>
<feature type="binding site" evidence="16">
    <location>
        <position position="63"/>
    </location>
    <ligand>
        <name>GTP</name>
        <dbReference type="ChEBI" id="CHEBI:37565"/>
    </ligand>
</feature>
<evidence type="ECO:0000256" key="5">
    <source>
        <dbReference type="ARBA" id="ARBA00004692"/>
    </source>
</evidence>
<organism evidence="17 18">
    <name type="scientific">Roseovarius bejariae</name>
    <dbReference type="NCBI Taxonomy" id="2576383"/>
    <lineage>
        <taxon>Bacteria</taxon>
        <taxon>Pseudomonadati</taxon>
        <taxon>Pseudomonadota</taxon>
        <taxon>Alphaproteobacteria</taxon>
        <taxon>Rhodobacterales</taxon>
        <taxon>Roseobacteraceae</taxon>
        <taxon>Roseovarius</taxon>
    </lineage>
</organism>
<dbReference type="Gene3D" id="3.40.50.300">
    <property type="entry name" value="P-loop containing nucleotide triphosphate hydrolases"/>
    <property type="match status" value="1"/>
</dbReference>
<proteinExistence type="inferred from homology"/>
<feature type="binding site" evidence="16">
    <location>
        <begin position="35"/>
        <end position="37"/>
    </location>
    <ligand>
        <name>GTP</name>
        <dbReference type="ChEBI" id="CHEBI:37565"/>
    </ligand>
</feature>
<dbReference type="Pfam" id="PF02283">
    <property type="entry name" value="CobU"/>
    <property type="match status" value="1"/>
</dbReference>
<feature type="binding site" evidence="16">
    <location>
        <position position="84"/>
    </location>
    <ligand>
        <name>GTP</name>
        <dbReference type="ChEBI" id="CHEBI:37565"/>
    </ligand>
</feature>
<evidence type="ECO:0000256" key="14">
    <source>
        <dbReference type="PIRNR" id="PIRNR006135"/>
    </source>
</evidence>
<evidence type="ECO:0000256" key="9">
    <source>
        <dbReference type="ARBA" id="ARBA00022679"/>
    </source>
</evidence>
<keyword evidence="10 14" id="KW-0547">Nucleotide-binding</keyword>
<evidence type="ECO:0000256" key="10">
    <source>
        <dbReference type="ARBA" id="ARBA00022741"/>
    </source>
</evidence>
<evidence type="ECO:0000256" key="2">
    <source>
        <dbReference type="ARBA" id="ARBA00000711"/>
    </source>
</evidence>
<dbReference type="EC" id="2.7.7.62" evidence="14"/>
<dbReference type="InterPro" id="IPR003203">
    <property type="entry name" value="CobU/CobP"/>
</dbReference>
<comment type="similarity">
    <text evidence="7 14">Belongs to the CobU/CobP family.</text>
</comment>
<dbReference type="GO" id="GO:0005525">
    <property type="term" value="F:GTP binding"/>
    <property type="evidence" value="ECO:0007669"/>
    <property type="project" value="UniProtKB-UniRule"/>
</dbReference>
<dbReference type="EC" id="2.7.1.156" evidence="14"/>
<comment type="pathway">
    <text evidence="5 14">Cofactor biosynthesis; adenosylcobalamin biosynthesis; adenosylcobalamin from cob(II)yrinate a,c-diamide: step 6/7.</text>
</comment>
<dbReference type="EMBL" id="SZWE01000001">
    <property type="protein sequence ID" value="MRU15199.1"/>
    <property type="molecule type" value="Genomic_DNA"/>
</dbReference>
<dbReference type="PANTHER" id="PTHR34848:SF1">
    <property type="entry name" value="BIFUNCTIONAL ADENOSYLCOBALAMIN BIOSYNTHESIS PROTEIN COBU"/>
    <property type="match status" value="1"/>
</dbReference>
<evidence type="ECO:0000256" key="8">
    <source>
        <dbReference type="ARBA" id="ARBA00022573"/>
    </source>
</evidence>
<comment type="pathway">
    <text evidence="6 14">Cofactor biosynthesis; adenosylcobalamin biosynthesis; adenosylcobalamin from cob(II)yrinate a,c-diamide: step 5/7.</text>
</comment>
<comment type="function">
    <text evidence="4 14">Catalyzes ATP-dependent phosphorylation of adenosylcobinamide and addition of GMP to adenosylcobinamide phosphate.</text>
</comment>
<keyword evidence="18" id="KW-1185">Reference proteome</keyword>
<dbReference type="PANTHER" id="PTHR34848">
    <property type="match status" value="1"/>
</dbReference>
<evidence type="ECO:0000256" key="1">
    <source>
        <dbReference type="ARBA" id="ARBA00000312"/>
    </source>
</evidence>
<comment type="caution">
    <text evidence="17">The sequence shown here is derived from an EMBL/GenBank/DDBJ whole genome shotgun (WGS) entry which is preliminary data.</text>
</comment>
<accession>A0A844CT73</accession>
<evidence type="ECO:0000256" key="6">
    <source>
        <dbReference type="ARBA" id="ARBA00005159"/>
    </source>
</evidence>
<keyword evidence="12 14" id="KW-0067">ATP-binding</keyword>
<dbReference type="GO" id="GO:0043752">
    <property type="term" value="F:adenosylcobinamide kinase activity"/>
    <property type="evidence" value="ECO:0007669"/>
    <property type="project" value="UniProtKB-EC"/>
</dbReference>
<keyword evidence="13 14" id="KW-0342">GTP-binding</keyword>
<dbReference type="NCBIfam" id="NF004469">
    <property type="entry name" value="PRK05800.1"/>
    <property type="match status" value="1"/>
</dbReference>
<feature type="binding site" evidence="16">
    <location>
        <begin position="10"/>
        <end position="17"/>
    </location>
    <ligand>
        <name>GTP</name>
        <dbReference type="ChEBI" id="CHEBI:37565"/>
    </ligand>
</feature>
<keyword evidence="8 14" id="KW-0169">Cobalamin biosynthesis</keyword>
<dbReference type="GO" id="GO:0008820">
    <property type="term" value="F:cobinamide phosphate guanylyltransferase activity"/>
    <property type="evidence" value="ECO:0007669"/>
    <property type="project" value="UniProtKB-UniRule"/>
</dbReference>
<dbReference type="RefSeq" id="WP_154150285.1">
    <property type="nucleotide sequence ID" value="NZ_SZWE01000001.1"/>
</dbReference>
<dbReference type="UniPathway" id="UPA00148">
    <property type="reaction ID" value="UER00236"/>
</dbReference>
<name>A0A844CT73_9RHOB</name>
<dbReference type="SUPFAM" id="SSF52540">
    <property type="entry name" value="P-loop containing nucleoside triphosphate hydrolases"/>
    <property type="match status" value="1"/>
</dbReference>
<evidence type="ECO:0000313" key="17">
    <source>
        <dbReference type="EMBL" id="MRU15199.1"/>
    </source>
</evidence>
<dbReference type="CDD" id="cd00544">
    <property type="entry name" value="CobU"/>
    <property type="match status" value="1"/>
</dbReference>
<dbReference type="AlphaFoldDB" id="A0A844CT73"/>
<dbReference type="OrthoDB" id="9788370at2"/>
<reference evidence="17 18" key="1">
    <citation type="submission" date="2019-05" db="EMBL/GenBank/DDBJ databases">
        <title>Roseovarius bejariae sp. nov., a moderately halophylic bacterium isolated from a saline soil in Rambla Salada (Murcia).</title>
        <authorList>
            <person name="Castro D.J."/>
            <person name="Gomez-Altuve A."/>
            <person name="Reina J.C."/>
            <person name="Rodriguez M."/>
            <person name="Sampedro I."/>
            <person name="Llamas I."/>
            <person name="Martinez-Checa F."/>
        </authorList>
    </citation>
    <scope>NUCLEOTIDE SEQUENCE [LARGE SCALE GENOMIC DNA]</scope>
    <source>
        <strain evidence="17 18">A21</strain>
    </source>
</reference>